<gene>
    <name evidence="2" type="ORF">ITX44_06285</name>
</gene>
<dbReference type="RefSeq" id="WP_205356029.1">
    <property type="nucleotide sequence ID" value="NZ_JADKYB010000003.1"/>
</dbReference>
<keyword evidence="3" id="KW-1185">Reference proteome</keyword>
<proteinExistence type="predicted"/>
<evidence type="ECO:0000313" key="2">
    <source>
        <dbReference type="EMBL" id="MBM9504148.1"/>
    </source>
</evidence>
<accession>A0ABS2TLE2</accession>
<dbReference type="EMBL" id="JADKYB010000003">
    <property type="protein sequence ID" value="MBM9504148.1"/>
    <property type="molecule type" value="Genomic_DNA"/>
</dbReference>
<evidence type="ECO:0000313" key="3">
    <source>
        <dbReference type="Proteomes" id="UP000749040"/>
    </source>
</evidence>
<feature type="chain" id="PRO_5047132382" description="Secreted protein" evidence="1">
    <location>
        <begin position="26"/>
        <end position="120"/>
    </location>
</feature>
<protein>
    <recommendedName>
        <fullName evidence="4">Secreted protein</fullName>
    </recommendedName>
</protein>
<sequence>MMRVRRKLAAVAVAGGVLAGSVALAAPAGATVVNVGCPTNQVTVYSDGGNYCYTLVKDGNTGPGWANIPNSWAVGSGNDTGYVQADSGWIPVHFSPGSMVVPDCPSGCYWTTRWIYITNN</sequence>
<evidence type="ECO:0008006" key="4">
    <source>
        <dbReference type="Google" id="ProtNLM"/>
    </source>
</evidence>
<keyword evidence="1" id="KW-0732">Signal</keyword>
<feature type="signal peptide" evidence="1">
    <location>
        <begin position="1"/>
        <end position="25"/>
    </location>
</feature>
<comment type="caution">
    <text evidence="2">The sequence shown here is derived from an EMBL/GenBank/DDBJ whole genome shotgun (WGS) entry which is preliminary data.</text>
</comment>
<dbReference type="Proteomes" id="UP000749040">
    <property type="component" value="Unassembled WGS sequence"/>
</dbReference>
<organism evidence="2 3">
    <name type="scientific">Actinacidiphila acididurans</name>
    <dbReference type="NCBI Taxonomy" id="2784346"/>
    <lineage>
        <taxon>Bacteria</taxon>
        <taxon>Bacillati</taxon>
        <taxon>Actinomycetota</taxon>
        <taxon>Actinomycetes</taxon>
        <taxon>Kitasatosporales</taxon>
        <taxon>Streptomycetaceae</taxon>
        <taxon>Actinacidiphila</taxon>
    </lineage>
</organism>
<evidence type="ECO:0000256" key="1">
    <source>
        <dbReference type="SAM" id="SignalP"/>
    </source>
</evidence>
<reference evidence="2 3" key="1">
    <citation type="submission" date="2021-01" db="EMBL/GenBank/DDBJ databases">
        <title>Streptomyces acididurans sp. nov., isolated from a peat swamp forest soil.</title>
        <authorList>
            <person name="Chantavorakit T."/>
            <person name="Duangmal K."/>
        </authorList>
    </citation>
    <scope>NUCLEOTIDE SEQUENCE [LARGE SCALE GENOMIC DNA]</scope>
    <source>
        <strain evidence="2 3">KK5PA1</strain>
    </source>
</reference>
<name>A0ABS2TLE2_9ACTN</name>